<keyword evidence="3" id="KW-1185">Reference proteome</keyword>
<protein>
    <submittedName>
        <fullName evidence="2">Uncharacterized protein</fullName>
    </submittedName>
</protein>
<evidence type="ECO:0000256" key="1">
    <source>
        <dbReference type="SAM" id="MobiDB-lite"/>
    </source>
</evidence>
<feature type="compositionally biased region" description="Acidic residues" evidence="1">
    <location>
        <begin position="208"/>
        <end position="220"/>
    </location>
</feature>
<organism evidence="2 3">
    <name type="scientific">Hyaloscypha hepaticicola</name>
    <dbReference type="NCBI Taxonomy" id="2082293"/>
    <lineage>
        <taxon>Eukaryota</taxon>
        <taxon>Fungi</taxon>
        <taxon>Dikarya</taxon>
        <taxon>Ascomycota</taxon>
        <taxon>Pezizomycotina</taxon>
        <taxon>Leotiomycetes</taxon>
        <taxon>Helotiales</taxon>
        <taxon>Hyaloscyphaceae</taxon>
        <taxon>Hyaloscypha</taxon>
    </lineage>
</organism>
<gene>
    <name evidence="2" type="ORF">NA56DRAFT_658077</name>
</gene>
<dbReference type="Proteomes" id="UP000235672">
    <property type="component" value="Unassembled WGS sequence"/>
</dbReference>
<proteinExistence type="predicted"/>
<sequence>MEYYQVTLNGVDIELRRVNDTQLDTMRRNNPHNVALNAEWRRRKPRPPPTAREIEMEANRTEASLSSFSIRAMASESGFSEIEIRENIADMRWEFLEEISRLEEPGELWPFQHPRPREELLNVEESADNGTDSRNYEITGGNNNIIFNSLPVVNLEDNHVGHPNTACLSDKEGDADEEDNIDDVSRGLGELHVQESSQKLEDGRSQETDEGADGDDEDSSFEPSEPEYVFVNPRRRL</sequence>
<feature type="region of interest" description="Disordered" evidence="1">
    <location>
        <begin position="164"/>
        <end position="237"/>
    </location>
</feature>
<accession>A0A2J6Q8U4</accession>
<name>A0A2J6Q8U4_9HELO</name>
<reference evidence="2 3" key="1">
    <citation type="submission" date="2016-05" db="EMBL/GenBank/DDBJ databases">
        <title>A degradative enzymes factory behind the ericoid mycorrhizal symbiosis.</title>
        <authorList>
            <consortium name="DOE Joint Genome Institute"/>
            <person name="Martino E."/>
            <person name="Morin E."/>
            <person name="Grelet G."/>
            <person name="Kuo A."/>
            <person name="Kohler A."/>
            <person name="Daghino S."/>
            <person name="Barry K."/>
            <person name="Choi C."/>
            <person name="Cichocki N."/>
            <person name="Clum A."/>
            <person name="Copeland A."/>
            <person name="Hainaut M."/>
            <person name="Haridas S."/>
            <person name="Labutti K."/>
            <person name="Lindquist E."/>
            <person name="Lipzen A."/>
            <person name="Khouja H.-R."/>
            <person name="Murat C."/>
            <person name="Ohm R."/>
            <person name="Olson A."/>
            <person name="Spatafora J."/>
            <person name="Veneault-Fourrey C."/>
            <person name="Henrissat B."/>
            <person name="Grigoriev I."/>
            <person name="Martin F."/>
            <person name="Perotto S."/>
        </authorList>
    </citation>
    <scope>NUCLEOTIDE SEQUENCE [LARGE SCALE GENOMIC DNA]</scope>
    <source>
        <strain evidence="2 3">UAMH 7357</strain>
    </source>
</reference>
<feature type="compositionally biased region" description="Basic and acidic residues" evidence="1">
    <location>
        <begin position="198"/>
        <end position="207"/>
    </location>
</feature>
<evidence type="ECO:0000313" key="3">
    <source>
        <dbReference type="Proteomes" id="UP000235672"/>
    </source>
</evidence>
<dbReference type="EMBL" id="KZ613477">
    <property type="protein sequence ID" value="PMD22697.1"/>
    <property type="molecule type" value="Genomic_DNA"/>
</dbReference>
<feature type="compositionally biased region" description="Acidic residues" evidence="1">
    <location>
        <begin position="173"/>
        <end position="182"/>
    </location>
</feature>
<dbReference type="AlphaFoldDB" id="A0A2J6Q8U4"/>
<evidence type="ECO:0000313" key="2">
    <source>
        <dbReference type="EMBL" id="PMD22697.1"/>
    </source>
</evidence>